<organism evidence="1">
    <name type="scientific">hydrothermal vent metagenome</name>
    <dbReference type="NCBI Taxonomy" id="652676"/>
    <lineage>
        <taxon>unclassified sequences</taxon>
        <taxon>metagenomes</taxon>
        <taxon>ecological metagenomes</taxon>
    </lineage>
</organism>
<dbReference type="EMBL" id="UOEE01000324">
    <property type="protein sequence ID" value="VAW01609.1"/>
    <property type="molecule type" value="Genomic_DNA"/>
</dbReference>
<accession>A0A3B0SLM0</accession>
<gene>
    <name evidence="1" type="ORF">MNBD_ALPHA06-2148</name>
</gene>
<evidence type="ECO:0000313" key="1">
    <source>
        <dbReference type="EMBL" id="VAW01609.1"/>
    </source>
</evidence>
<reference evidence="1" key="1">
    <citation type="submission" date="2018-06" db="EMBL/GenBank/DDBJ databases">
        <authorList>
            <person name="Zhirakovskaya E."/>
        </authorList>
    </citation>
    <scope>NUCLEOTIDE SEQUENCE</scope>
</reference>
<name>A0A3B0SLM0_9ZZZZ</name>
<sequence>MKQKLTLFGVIVLGLALVGTPVLASASAGKKTAAKKSSSDSSRPNYVEFPQMTSSILQGYRVRGMMTLGFGLEIADNAKRNRAQERLPRLQDMYTSEWNRYAGSIYQSGDVPDAKYISRRMQSATDRMLGEGTAIFLISNLIVNAN</sequence>
<protein>
    <submittedName>
        <fullName evidence="1">Uncharacterized protein</fullName>
    </submittedName>
</protein>
<dbReference type="AlphaFoldDB" id="A0A3B0SLM0"/>
<proteinExistence type="predicted"/>